<evidence type="ECO:0000256" key="9">
    <source>
        <dbReference type="RuleBase" id="RU000320"/>
    </source>
</evidence>
<dbReference type="Pfam" id="PF00361">
    <property type="entry name" value="Proton_antipo_M"/>
    <property type="match status" value="1"/>
</dbReference>
<feature type="transmembrane region" description="Helical" evidence="8">
    <location>
        <begin position="69"/>
        <end position="90"/>
    </location>
</feature>
<dbReference type="GO" id="GO:0015990">
    <property type="term" value="P:electron transport coupled proton transport"/>
    <property type="evidence" value="ECO:0007669"/>
    <property type="project" value="TreeGrafter"/>
</dbReference>
<dbReference type="InterPro" id="IPR001516">
    <property type="entry name" value="Proton_antipo_N"/>
</dbReference>
<dbReference type="GO" id="GO:0003954">
    <property type="term" value="F:NADH dehydrogenase activity"/>
    <property type="evidence" value="ECO:0007669"/>
    <property type="project" value="TreeGrafter"/>
</dbReference>
<keyword evidence="13" id="KW-1185">Reference proteome</keyword>
<reference evidence="12" key="2">
    <citation type="submission" date="2020-09" db="EMBL/GenBank/DDBJ databases">
        <authorList>
            <person name="Sun Q."/>
            <person name="Ohkuma M."/>
        </authorList>
    </citation>
    <scope>NUCLEOTIDE SEQUENCE</scope>
    <source>
        <strain evidence="12">JCM 18487</strain>
    </source>
</reference>
<gene>
    <name evidence="12" type="primary">ndhF</name>
    <name evidence="8" type="synonym">dabB</name>
    <name evidence="12" type="ORF">GCM10010885_07360</name>
</gene>
<comment type="similarity">
    <text evidence="2">Belongs to the CPA3 antiporters (TC 2.A.63) subunit A family.</text>
</comment>
<keyword evidence="7 8" id="KW-0472">Membrane</keyword>
<keyword evidence="3 8" id="KW-0813">Transport</keyword>
<feature type="transmembrane region" description="Helical" evidence="8">
    <location>
        <begin position="351"/>
        <end position="371"/>
    </location>
</feature>
<comment type="subcellular location">
    <subcellularLocation>
        <location evidence="1 8">Cell membrane</location>
        <topology evidence="1 8">Multi-pass membrane protein</topology>
    </subcellularLocation>
    <subcellularLocation>
        <location evidence="9">Membrane</location>
        <topology evidence="9">Multi-pass membrane protein</topology>
    </subcellularLocation>
</comment>
<proteinExistence type="inferred from homology"/>
<dbReference type="HAMAP" id="MF_00862">
    <property type="entry name" value="DabB"/>
    <property type="match status" value="1"/>
</dbReference>
<feature type="transmembrane region" description="Helical" evidence="8">
    <location>
        <begin position="403"/>
        <end position="420"/>
    </location>
</feature>
<evidence type="ECO:0000259" key="11">
    <source>
        <dbReference type="Pfam" id="PF00662"/>
    </source>
</evidence>
<protein>
    <recommendedName>
        <fullName evidence="8">Probable inorganic carbon transporter subunit DabB</fullName>
    </recommendedName>
</protein>
<dbReference type="RefSeq" id="WP_229776352.1">
    <property type="nucleotide sequence ID" value="NZ_BMOY01000008.1"/>
</dbReference>
<dbReference type="InterPro" id="IPR001750">
    <property type="entry name" value="ND/Mrp_TM"/>
</dbReference>
<feature type="transmembrane region" description="Helical" evidence="8">
    <location>
        <begin position="124"/>
        <end position="142"/>
    </location>
</feature>
<evidence type="ECO:0000256" key="1">
    <source>
        <dbReference type="ARBA" id="ARBA00004651"/>
    </source>
</evidence>
<dbReference type="Pfam" id="PF00662">
    <property type="entry name" value="Proton_antipo_N"/>
    <property type="match status" value="1"/>
</dbReference>
<accession>A0A917K4F7</accession>
<dbReference type="Proteomes" id="UP000637695">
    <property type="component" value="Unassembled WGS sequence"/>
</dbReference>
<dbReference type="EMBL" id="BMOY01000008">
    <property type="protein sequence ID" value="GGJ00673.1"/>
    <property type="molecule type" value="Genomic_DNA"/>
</dbReference>
<keyword evidence="4 8" id="KW-1003">Cell membrane</keyword>
<feature type="transmembrane region" description="Helical" evidence="8">
    <location>
        <begin position="230"/>
        <end position="249"/>
    </location>
</feature>
<evidence type="ECO:0000256" key="6">
    <source>
        <dbReference type="ARBA" id="ARBA00022989"/>
    </source>
</evidence>
<feature type="transmembrane region" description="Helical" evidence="8">
    <location>
        <begin position="440"/>
        <end position="461"/>
    </location>
</feature>
<feature type="transmembrane region" description="Helical" evidence="8">
    <location>
        <begin position="39"/>
        <end position="57"/>
    </location>
</feature>
<dbReference type="AlphaFoldDB" id="A0A917K4F7"/>
<feature type="transmembrane region" description="Helical" evidence="8">
    <location>
        <begin position="261"/>
        <end position="282"/>
    </location>
</feature>
<feature type="domain" description="NADH:quinone oxidoreductase/Mrp antiporter transmembrane" evidence="10">
    <location>
        <begin position="119"/>
        <end position="338"/>
    </location>
</feature>
<feature type="transmembrane region" description="Helical" evidence="8">
    <location>
        <begin position="302"/>
        <end position="330"/>
    </location>
</feature>
<name>A0A917K4F7_9BACL</name>
<organism evidence="12 13">
    <name type="scientific">Alicyclobacillus cellulosilyticus</name>
    <dbReference type="NCBI Taxonomy" id="1003997"/>
    <lineage>
        <taxon>Bacteria</taxon>
        <taxon>Bacillati</taxon>
        <taxon>Bacillota</taxon>
        <taxon>Bacilli</taxon>
        <taxon>Bacillales</taxon>
        <taxon>Alicyclobacillaceae</taxon>
        <taxon>Alicyclobacillus</taxon>
    </lineage>
</organism>
<feature type="transmembrane region" description="Helical" evidence="8">
    <location>
        <begin position="102"/>
        <end position="118"/>
    </location>
</feature>
<dbReference type="GO" id="GO:0042773">
    <property type="term" value="P:ATP synthesis coupled electron transport"/>
    <property type="evidence" value="ECO:0007669"/>
    <property type="project" value="InterPro"/>
</dbReference>
<feature type="domain" description="NADH-Ubiquinone oxidoreductase (complex I) chain 5 N-terminal" evidence="11">
    <location>
        <begin position="66"/>
        <end position="103"/>
    </location>
</feature>
<evidence type="ECO:0000259" key="10">
    <source>
        <dbReference type="Pfam" id="PF00361"/>
    </source>
</evidence>
<evidence type="ECO:0000313" key="13">
    <source>
        <dbReference type="Proteomes" id="UP000637695"/>
    </source>
</evidence>
<dbReference type="InterPro" id="IPR003945">
    <property type="entry name" value="NU5C-like"/>
</dbReference>
<comment type="function">
    <text evidence="8">Part of an energy-coupled inorganic carbon pump.</text>
</comment>
<dbReference type="PANTHER" id="PTHR42829">
    <property type="entry name" value="NADH-UBIQUINONE OXIDOREDUCTASE CHAIN 5"/>
    <property type="match status" value="1"/>
</dbReference>
<dbReference type="PANTHER" id="PTHR42829:SF1">
    <property type="entry name" value="INORGANIC CARBON TRANSPORTER SUBUNIT DABB-RELATED"/>
    <property type="match status" value="1"/>
</dbReference>
<evidence type="ECO:0000256" key="2">
    <source>
        <dbReference type="ARBA" id="ARBA00008483"/>
    </source>
</evidence>
<dbReference type="PRINTS" id="PR01434">
    <property type="entry name" value="NADHDHGNASE5"/>
</dbReference>
<comment type="caution">
    <text evidence="12">The sequence shown here is derived from an EMBL/GenBank/DDBJ whole genome shotgun (WGS) entry which is preliminary data.</text>
</comment>
<feature type="transmembrane region" description="Helical" evidence="8">
    <location>
        <begin position="162"/>
        <end position="181"/>
    </location>
</feature>
<comment type="similarity">
    <text evidence="8">Belongs to the inorganic carbon transporter (TC 9.A.2) DabB family.</text>
</comment>
<reference evidence="12" key="1">
    <citation type="journal article" date="2014" name="Int. J. Syst. Evol. Microbiol.">
        <title>Complete genome sequence of Corynebacterium casei LMG S-19264T (=DSM 44701T), isolated from a smear-ripened cheese.</title>
        <authorList>
            <consortium name="US DOE Joint Genome Institute (JGI-PGF)"/>
            <person name="Walter F."/>
            <person name="Albersmeier A."/>
            <person name="Kalinowski J."/>
            <person name="Ruckert C."/>
        </authorList>
    </citation>
    <scope>NUCLEOTIDE SEQUENCE</scope>
    <source>
        <strain evidence="12">JCM 18487</strain>
    </source>
</reference>
<evidence type="ECO:0000256" key="4">
    <source>
        <dbReference type="ARBA" id="ARBA00022475"/>
    </source>
</evidence>
<keyword evidence="5 8" id="KW-0812">Transmembrane</keyword>
<evidence type="ECO:0000256" key="7">
    <source>
        <dbReference type="ARBA" id="ARBA00023136"/>
    </source>
</evidence>
<feature type="transmembrane region" description="Helical" evidence="8">
    <location>
        <begin position="377"/>
        <end position="396"/>
    </location>
</feature>
<evidence type="ECO:0000313" key="12">
    <source>
        <dbReference type="EMBL" id="GGJ00673.1"/>
    </source>
</evidence>
<comment type="subunit">
    <text evidence="8">Forms a complex with DabA.</text>
</comment>
<dbReference type="NCBIfam" id="NF006373">
    <property type="entry name" value="PRK08601.1"/>
    <property type="match status" value="1"/>
</dbReference>
<evidence type="ECO:0000256" key="5">
    <source>
        <dbReference type="ARBA" id="ARBA00022692"/>
    </source>
</evidence>
<dbReference type="GO" id="GO:0008137">
    <property type="term" value="F:NADH dehydrogenase (ubiquinone) activity"/>
    <property type="evidence" value="ECO:0007669"/>
    <property type="project" value="InterPro"/>
</dbReference>
<feature type="transmembrane region" description="Helical" evidence="8">
    <location>
        <begin position="6"/>
        <end position="27"/>
    </location>
</feature>
<evidence type="ECO:0000256" key="3">
    <source>
        <dbReference type="ARBA" id="ARBA00022448"/>
    </source>
</evidence>
<keyword evidence="6 8" id="KW-1133">Transmembrane helix</keyword>
<sequence>MQMHEVMFAAWLGAWAVVAASAAVLWLRPSPKPHVRLHVRLLWLPVAAACAGVMAGRSGVLVGPWRADALGWLMALYVAALGGVIQHFSVRYLHGDRAYPRYFSLLTWTTGAAALTWMSDDLRLLALCWALMSLGLVGLVALKREWAPARAVAVSMAKRFSLGVLAVAAAAVWLGMAGGSWRLPAALAHARALPGWEREALCGLLLVAALIQAGQWPFQRWLLESAVTPTPVSAVMHAGLVNAGGLLLARMSPLFNVGGTLPHMALLLLAWLSVLIGTGISLVHVDYKRQLVASTMAQMGLMLVQCALSAYGAAVVHLVFHGLFKATLFLRSGSVVPRPQRQWGLAAAPSARWFAVAAAMGAATAVLYWAVTPQEPARWLSAMFLGAGAALAWRYLSALKEGRWLGFAVLAALAALAELARTGLAGLVRAALAPAQAPPVVPAVAAGLLAAGAVTLWALAVSPTSQAFVRLYLWLIHLGEPRRAAIEPHPRYLAAYAEEAGLG</sequence>
<evidence type="ECO:0000256" key="8">
    <source>
        <dbReference type="HAMAP-Rule" id="MF_00862"/>
    </source>
</evidence>
<dbReference type="GO" id="GO:0005886">
    <property type="term" value="C:plasma membrane"/>
    <property type="evidence" value="ECO:0007669"/>
    <property type="project" value="UniProtKB-SubCell"/>
</dbReference>
<dbReference type="InterPro" id="IPR046396">
    <property type="entry name" value="Transporter_DabB"/>
</dbReference>